<dbReference type="EMBL" id="NMWT01000003">
    <property type="protein sequence ID" value="PLS29421.1"/>
    <property type="molecule type" value="Genomic_DNA"/>
</dbReference>
<feature type="compositionally biased region" description="Low complexity" evidence="1">
    <location>
        <begin position="298"/>
        <end position="315"/>
    </location>
</feature>
<feature type="compositionally biased region" description="Low complexity" evidence="1">
    <location>
        <begin position="343"/>
        <end position="359"/>
    </location>
</feature>
<keyword evidence="2" id="KW-1133">Transmembrane helix</keyword>
<sequence>MSQIIAGSLAAVTSFLLSAKIGIAGSVIGAAASYVISTLAANIYGTILKASGQKLQEVNPLSNTGSDDDAKGEDSEKSGESESEKADDAAHADAGKTGDGAAATDETDDGEETVIGRFNGADVLAAGAAGAKTRRLGIGDVPLPPAASAASKDRIGRVAGSNGLGAPSPNTSTYNVSELRGKRRIDPKRMAIIVSVVSGLLGVAITAGVVMLITNGNGTDTVVRDIVSPSSTSKTTTDTGTTTQETPTKPDKPTDQNGYGTTDDTTDGTTDGTDTGTTSGSTGTDSSTGTSGSGTSGSTGSSSGSSSSGSSSSGSTGSGTTGSESGSSSSGSSSSGSTGGESTGSSSSGSTGSGSTSSGSTGGESTGTTN</sequence>
<feature type="compositionally biased region" description="Basic and acidic residues" evidence="1">
    <location>
        <begin position="68"/>
        <end position="96"/>
    </location>
</feature>
<keyword evidence="2" id="KW-0812">Transmembrane</keyword>
<feature type="transmembrane region" description="Helical" evidence="2">
    <location>
        <begin position="190"/>
        <end position="213"/>
    </location>
</feature>
<keyword evidence="2" id="KW-0472">Membrane</keyword>
<comment type="caution">
    <text evidence="3">The sequence shown here is derived from an EMBL/GenBank/DDBJ whole genome shotgun (WGS) entry which is preliminary data.</text>
</comment>
<feature type="region of interest" description="Disordered" evidence="1">
    <location>
        <begin position="220"/>
        <end position="370"/>
    </location>
</feature>
<protein>
    <submittedName>
        <fullName evidence="3">Uncharacterized protein</fullName>
    </submittedName>
</protein>
<feature type="compositionally biased region" description="Gly residues" evidence="1">
    <location>
        <begin position="360"/>
        <end position="370"/>
    </location>
</feature>
<feature type="compositionally biased region" description="Low complexity" evidence="1">
    <location>
        <begin position="260"/>
        <end position="290"/>
    </location>
</feature>
<evidence type="ECO:0000256" key="1">
    <source>
        <dbReference type="SAM" id="MobiDB-lite"/>
    </source>
</evidence>
<feature type="compositionally biased region" description="Low complexity" evidence="1">
    <location>
        <begin position="321"/>
        <end position="336"/>
    </location>
</feature>
<proteinExistence type="predicted"/>
<dbReference type="Proteomes" id="UP000235034">
    <property type="component" value="Unassembled WGS sequence"/>
</dbReference>
<gene>
    <name evidence="3" type="ORF">Uis4E_0295</name>
</gene>
<feature type="compositionally biased region" description="Low complexity" evidence="1">
    <location>
        <begin position="228"/>
        <end position="247"/>
    </location>
</feature>
<organism evidence="3 4">
    <name type="scientific">Bifidobacterium parmae</name>
    <dbReference type="NCBI Taxonomy" id="361854"/>
    <lineage>
        <taxon>Bacteria</taxon>
        <taxon>Bacillati</taxon>
        <taxon>Actinomycetota</taxon>
        <taxon>Actinomycetes</taxon>
        <taxon>Bifidobacteriales</taxon>
        <taxon>Bifidobacteriaceae</taxon>
        <taxon>Bifidobacterium</taxon>
    </lineage>
</organism>
<keyword evidence="4" id="KW-1185">Reference proteome</keyword>
<accession>A0A2N5J5C3</accession>
<evidence type="ECO:0000313" key="3">
    <source>
        <dbReference type="EMBL" id="PLS29421.1"/>
    </source>
</evidence>
<evidence type="ECO:0000256" key="2">
    <source>
        <dbReference type="SAM" id="Phobius"/>
    </source>
</evidence>
<evidence type="ECO:0000313" key="4">
    <source>
        <dbReference type="Proteomes" id="UP000235034"/>
    </source>
</evidence>
<name>A0A2N5J5C3_9BIFI</name>
<reference evidence="3 4" key="1">
    <citation type="submission" date="2017-07" db="EMBL/GenBank/DDBJ databases">
        <title>Bifidobacterium novel species.</title>
        <authorList>
            <person name="Lugli G.A."/>
            <person name="Milani C."/>
            <person name="Duranti S."/>
            <person name="Mangifesta M."/>
        </authorList>
    </citation>
    <scope>NUCLEOTIDE SEQUENCE [LARGE SCALE GENOMIC DNA]</scope>
    <source>
        <strain evidence="3 4">77</strain>
    </source>
</reference>
<feature type="region of interest" description="Disordered" evidence="1">
    <location>
        <begin position="58"/>
        <end position="109"/>
    </location>
</feature>
<dbReference type="RefSeq" id="WP_243394266.1">
    <property type="nucleotide sequence ID" value="NZ_NMWT01000003.1"/>
</dbReference>
<dbReference type="AlphaFoldDB" id="A0A2N5J5C3"/>